<dbReference type="AlphaFoldDB" id="A0AAD5P762"/>
<dbReference type="PANTHER" id="PTHR38926:SF72">
    <property type="entry name" value="IM:7136021-RELATED"/>
    <property type="match status" value="1"/>
</dbReference>
<name>A0AAD5P762_9FUNG</name>
<sequence>MVMLKQAYSNLISSLQFSGEKSSKKQQQPIQPIDQAQKLIQTSPTSSRGYLASAQIYRQKNQLRKALNIYRQGLQLVPQNDPYYDQLQKEKNQVSATLVQRNRGFHQLLPYDILATIFGKLDFRDLLRCTGVCTQWCDFMMDWPEFWQKLSREMPQMNRSTLDPLLRRQAQEFRLEGPLDMGLVHDMLKFLSYSDNHFMEALHFSKLSLTDTEADLLAGAIRSTSPPVKRIEFVDCMIPQYKIASPILEACSHMERVTFSQSTKSSPGYKLDPPKKNEMIIPTIEYSSLTYLKLSFAYNEYNRSYNFKIPNGQLGGILHQCPNLVHLFMDSGGTIHHGHLIQQVLKQCHRLETLVVAQRATFPSILNDRIDMSEYDDPMMTAKNNTITTVDASPEAESSSSALSRKWNKNNNTTTKKPPGLQRLVLSGCILKLKDSDIISIFKRHHKTLEMIYLNYDGDAIHSTSLYQLAYHGAPRLREIYLSIEGGWKYRDPRHPPMDKALAALFTACPNIEIIDINDVMSTKNLGYSYPVSFLSVTNETLKEIAHNCPQLRKLRIIGSRAYTKEGLIYFATHCGKCLVDLEMDMEWQHVLEVVNTMTSLQRLHVRNDTLGRSSIIHPNPHRETANDILKERGGLLTIER</sequence>
<evidence type="ECO:0000313" key="4">
    <source>
        <dbReference type="EMBL" id="KAI9244353.1"/>
    </source>
</evidence>
<dbReference type="PANTHER" id="PTHR38926">
    <property type="entry name" value="F-BOX DOMAIN CONTAINING PROTEIN, EXPRESSED"/>
    <property type="match status" value="1"/>
</dbReference>
<dbReference type="InterPro" id="IPR001810">
    <property type="entry name" value="F-box_dom"/>
</dbReference>
<keyword evidence="5" id="KW-1185">Reference proteome</keyword>
<dbReference type="EMBL" id="JAIXMP010000060">
    <property type="protein sequence ID" value="KAI9244353.1"/>
    <property type="molecule type" value="Genomic_DNA"/>
</dbReference>
<reference evidence="4" key="2">
    <citation type="submission" date="2023-02" db="EMBL/GenBank/DDBJ databases">
        <authorList>
            <consortium name="DOE Joint Genome Institute"/>
            <person name="Mondo S.J."/>
            <person name="Chang Y."/>
            <person name="Wang Y."/>
            <person name="Ahrendt S."/>
            <person name="Andreopoulos W."/>
            <person name="Barry K."/>
            <person name="Beard J."/>
            <person name="Benny G.L."/>
            <person name="Blankenship S."/>
            <person name="Bonito G."/>
            <person name="Cuomo C."/>
            <person name="Desiro A."/>
            <person name="Gervers K.A."/>
            <person name="Hundley H."/>
            <person name="Kuo A."/>
            <person name="LaButti K."/>
            <person name="Lang B.F."/>
            <person name="Lipzen A."/>
            <person name="O'Donnell K."/>
            <person name="Pangilinan J."/>
            <person name="Reynolds N."/>
            <person name="Sandor L."/>
            <person name="Smith M.W."/>
            <person name="Tsang A."/>
            <person name="Grigoriev I.V."/>
            <person name="Stajich J.E."/>
            <person name="Spatafora J.W."/>
        </authorList>
    </citation>
    <scope>NUCLEOTIDE SEQUENCE</scope>
    <source>
        <strain evidence="4">RSA 2281</strain>
    </source>
</reference>
<feature type="domain" description="F-box" evidence="3">
    <location>
        <begin position="109"/>
        <end position="150"/>
    </location>
</feature>
<dbReference type="CDD" id="cd09917">
    <property type="entry name" value="F-box_SF"/>
    <property type="match status" value="1"/>
</dbReference>
<dbReference type="Pfam" id="PF12937">
    <property type="entry name" value="F-box-like"/>
    <property type="match status" value="1"/>
</dbReference>
<dbReference type="SMART" id="SM00256">
    <property type="entry name" value="FBOX"/>
    <property type="match status" value="1"/>
</dbReference>
<dbReference type="Gene3D" id="1.25.40.10">
    <property type="entry name" value="Tetratricopeptide repeat domain"/>
    <property type="match status" value="1"/>
</dbReference>
<evidence type="ECO:0000256" key="1">
    <source>
        <dbReference type="PROSITE-ProRule" id="PRU00339"/>
    </source>
</evidence>
<dbReference type="InterPro" id="IPR032675">
    <property type="entry name" value="LRR_dom_sf"/>
</dbReference>
<dbReference type="InterPro" id="IPR011990">
    <property type="entry name" value="TPR-like_helical_dom_sf"/>
</dbReference>
<evidence type="ECO:0000313" key="5">
    <source>
        <dbReference type="Proteomes" id="UP001209540"/>
    </source>
</evidence>
<dbReference type="Proteomes" id="UP001209540">
    <property type="component" value="Unassembled WGS sequence"/>
</dbReference>
<feature type="repeat" description="TPR" evidence="1">
    <location>
        <begin position="47"/>
        <end position="80"/>
    </location>
</feature>
<organism evidence="4 5">
    <name type="scientific">Phascolomyces articulosus</name>
    <dbReference type="NCBI Taxonomy" id="60185"/>
    <lineage>
        <taxon>Eukaryota</taxon>
        <taxon>Fungi</taxon>
        <taxon>Fungi incertae sedis</taxon>
        <taxon>Mucoromycota</taxon>
        <taxon>Mucoromycotina</taxon>
        <taxon>Mucoromycetes</taxon>
        <taxon>Mucorales</taxon>
        <taxon>Lichtheimiaceae</taxon>
        <taxon>Phascolomyces</taxon>
    </lineage>
</organism>
<dbReference type="PROSITE" id="PS50005">
    <property type="entry name" value="TPR"/>
    <property type="match status" value="1"/>
</dbReference>
<dbReference type="SUPFAM" id="SSF48452">
    <property type="entry name" value="TPR-like"/>
    <property type="match status" value="1"/>
</dbReference>
<dbReference type="InterPro" id="IPR019734">
    <property type="entry name" value="TPR_rpt"/>
</dbReference>
<evidence type="ECO:0000259" key="3">
    <source>
        <dbReference type="PROSITE" id="PS50181"/>
    </source>
</evidence>
<accession>A0AAD5P762</accession>
<comment type="caution">
    <text evidence="4">The sequence shown here is derived from an EMBL/GenBank/DDBJ whole genome shotgun (WGS) entry which is preliminary data.</text>
</comment>
<dbReference type="Gene3D" id="1.20.1280.50">
    <property type="match status" value="1"/>
</dbReference>
<feature type="region of interest" description="Disordered" evidence="2">
    <location>
        <begin position="390"/>
        <end position="419"/>
    </location>
</feature>
<evidence type="ECO:0000256" key="2">
    <source>
        <dbReference type="SAM" id="MobiDB-lite"/>
    </source>
</evidence>
<gene>
    <name evidence="4" type="ORF">BDA99DRAFT_595308</name>
</gene>
<keyword evidence="1" id="KW-0802">TPR repeat</keyword>
<reference evidence="4" key="1">
    <citation type="journal article" date="2022" name="IScience">
        <title>Evolution of zygomycete secretomes and the origins of terrestrial fungal ecologies.</title>
        <authorList>
            <person name="Chang Y."/>
            <person name="Wang Y."/>
            <person name="Mondo S."/>
            <person name="Ahrendt S."/>
            <person name="Andreopoulos W."/>
            <person name="Barry K."/>
            <person name="Beard J."/>
            <person name="Benny G.L."/>
            <person name="Blankenship S."/>
            <person name="Bonito G."/>
            <person name="Cuomo C."/>
            <person name="Desiro A."/>
            <person name="Gervers K.A."/>
            <person name="Hundley H."/>
            <person name="Kuo A."/>
            <person name="LaButti K."/>
            <person name="Lang B.F."/>
            <person name="Lipzen A."/>
            <person name="O'Donnell K."/>
            <person name="Pangilinan J."/>
            <person name="Reynolds N."/>
            <person name="Sandor L."/>
            <person name="Smith M.E."/>
            <person name="Tsang A."/>
            <person name="Grigoriev I.V."/>
            <person name="Stajich J.E."/>
            <person name="Spatafora J.W."/>
        </authorList>
    </citation>
    <scope>NUCLEOTIDE SEQUENCE</scope>
    <source>
        <strain evidence="4">RSA 2281</strain>
    </source>
</reference>
<dbReference type="SUPFAM" id="SSF52047">
    <property type="entry name" value="RNI-like"/>
    <property type="match status" value="1"/>
</dbReference>
<dbReference type="Gene3D" id="3.80.10.10">
    <property type="entry name" value="Ribonuclease Inhibitor"/>
    <property type="match status" value="1"/>
</dbReference>
<protein>
    <recommendedName>
        <fullName evidence="3">F-box domain-containing protein</fullName>
    </recommendedName>
</protein>
<proteinExistence type="predicted"/>
<dbReference type="PROSITE" id="PS50181">
    <property type="entry name" value="FBOX"/>
    <property type="match status" value="1"/>
</dbReference>
<feature type="compositionally biased region" description="Low complexity" evidence="2">
    <location>
        <begin position="392"/>
        <end position="417"/>
    </location>
</feature>
<dbReference type="InterPro" id="IPR036047">
    <property type="entry name" value="F-box-like_dom_sf"/>
</dbReference>
<dbReference type="SUPFAM" id="SSF81383">
    <property type="entry name" value="F-box domain"/>
    <property type="match status" value="1"/>
</dbReference>